<feature type="non-terminal residue" evidence="1">
    <location>
        <position position="1"/>
    </location>
</feature>
<feature type="non-terminal residue" evidence="1">
    <location>
        <position position="61"/>
    </location>
</feature>
<dbReference type="AlphaFoldDB" id="A0AAN9A420"/>
<sequence>SRCLQQRVITGLLIMLEWLLVRVSLEVRPHRQQNISTTKLTTLDSMLVLLLIPVIDGVNML</sequence>
<dbReference type="Proteomes" id="UP001381693">
    <property type="component" value="Unassembled WGS sequence"/>
</dbReference>
<reference evidence="1 2" key="1">
    <citation type="submission" date="2023-11" db="EMBL/GenBank/DDBJ databases">
        <title>Halocaridina rubra genome assembly.</title>
        <authorList>
            <person name="Smith C."/>
        </authorList>
    </citation>
    <scope>NUCLEOTIDE SEQUENCE [LARGE SCALE GENOMIC DNA]</scope>
    <source>
        <strain evidence="1">EP-1</strain>
        <tissue evidence="1">Whole</tissue>
    </source>
</reference>
<proteinExistence type="predicted"/>
<keyword evidence="2" id="KW-1185">Reference proteome</keyword>
<dbReference type="EMBL" id="JAXCGZ010017148">
    <property type="protein sequence ID" value="KAK7068707.1"/>
    <property type="molecule type" value="Genomic_DNA"/>
</dbReference>
<gene>
    <name evidence="1" type="ORF">SK128_027310</name>
</gene>
<organism evidence="1 2">
    <name type="scientific">Halocaridina rubra</name>
    <name type="common">Hawaiian red shrimp</name>
    <dbReference type="NCBI Taxonomy" id="373956"/>
    <lineage>
        <taxon>Eukaryota</taxon>
        <taxon>Metazoa</taxon>
        <taxon>Ecdysozoa</taxon>
        <taxon>Arthropoda</taxon>
        <taxon>Crustacea</taxon>
        <taxon>Multicrustacea</taxon>
        <taxon>Malacostraca</taxon>
        <taxon>Eumalacostraca</taxon>
        <taxon>Eucarida</taxon>
        <taxon>Decapoda</taxon>
        <taxon>Pleocyemata</taxon>
        <taxon>Caridea</taxon>
        <taxon>Atyoidea</taxon>
        <taxon>Atyidae</taxon>
        <taxon>Halocaridina</taxon>
    </lineage>
</organism>
<evidence type="ECO:0000313" key="2">
    <source>
        <dbReference type="Proteomes" id="UP001381693"/>
    </source>
</evidence>
<protein>
    <submittedName>
        <fullName evidence="1">Uncharacterized protein</fullName>
    </submittedName>
</protein>
<accession>A0AAN9A420</accession>
<name>A0AAN9A420_HALRR</name>
<comment type="caution">
    <text evidence="1">The sequence shown here is derived from an EMBL/GenBank/DDBJ whole genome shotgun (WGS) entry which is preliminary data.</text>
</comment>
<evidence type="ECO:0000313" key="1">
    <source>
        <dbReference type="EMBL" id="KAK7068707.1"/>
    </source>
</evidence>